<proteinExistence type="predicted"/>
<keyword evidence="1" id="KW-0472">Membrane</keyword>
<reference evidence="2" key="2">
    <citation type="journal article" date="2021" name="PeerJ">
        <title>Extensive microbial diversity within the chicken gut microbiome revealed by metagenomics and culture.</title>
        <authorList>
            <person name="Gilroy R."/>
            <person name="Ravi A."/>
            <person name="Getino M."/>
            <person name="Pursley I."/>
            <person name="Horton D.L."/>
            <person name="Alikhan N.F."/>
            <person name="Baker D."/>
            <person name="Gharbi K."/>
            <person name="Hall N."/>
            <person name="Watson M."/>
            <person name="Adriaenssens E.M."/>
            <person name="Foster-Nyarko E."/>
            <person name="Jarju S."/>
            <person name="Secka A."/>
            <person name="Antonio M."/>
            <person name="Oren A."/>
            <person name="Chaudhuri R.R."/>
            <person name="La Ragione R."/>
            <person name="Hildebrand F."/>
            <person name="Pallen M.J."/>
        </authorList>
    </citation>
    <scope>NUCLEOTIDE SEQUENCE</scope>
    <source>
        <strain evidence="2">CHK152-2994</strain>
    </source>
</reference>
<evidence type="ECO:0000313" key="3">
    <source>
        <dbReference type="Proteomes" id="UP000824139"/>
    </source>
</evidence>
<sequence length="417" mass="46137">MITSTNHHSPQQFQGITSFIESRVLINKALLDASADVPVVIMANNKNERRERFNRVAIGWSLGFLSPFITLPLTNRLALKYVAKTYKNFFNKENKIIEISNAMLKTEKSAKNAIQQMASKNNFNAEELASKCGGYENLRKKLINAKNAVLSFDFAFTAGSLGSIGYYNNYLTKKKTGRKGFSAEFNMADKSVTDERARRYEKTASLRAASFAALVGGLAALPIFIKKGLTNNAQKGFSGLLNKYAHKFNYDDGICMKRLPMFLALMCAYYGVSSASRNQTELKDNLVRSTASCAVFFGGDLIIGSTLARLSDKYLKTEILDKNAPKTLLNKLVPPTRHLKDLSGSSRKIGTGLFWINMALLSLSLGFGVPALLNKMIKRDVEKDVNKNAPAQNFQTANAGLNSETFKQFMKTSLSQA</sequence>
<feature type="transmembrane region" description="Helical" evidence="1">
    <location>
        <begin position="352"/>
        <end position="373"/>
    </location>
</feature>
<protein>
    <submittedName>
        <fullName evidence="2">Uncharacterized protein</fullName>
    </submittedName>
</protein>
<keyword evidence="1" id="KW-0812">Transmembrane</keyword>
<dbReference type="EMBL" id="DVJO01000124">
    <property type="protein sequence ID" value="HIS83082.1"/>
    <property type="molecule type" value="Genomic_DNA"/>
</dbReference>
<gene>
    <name evidence="2" type="ORF">IAD41_05700</name>
</gene>
<dbReference type="Proteomes" id="UP000824139">
    <property type="component" value="Unassembled WGS sequence"/>
</dbReference>
<comment type="caution">
    <text evidence="2">The sequence shown here is derived from an EMBL/GenBank/DDBJ whole genome shotgun (WGS) entry which is preliminary data.</text>
</comment>
<feature type="transmembrane region" description="Helical" evidence="1">
    <location>
        <begin position="148"/>
        <end position="168"/>
    </location>
</feature>
<reference evidence="2" key="1">
    <citation type="submission" date="2020-10" db="EMBL/GenBank/DDBJ databases">
        <authorList>
            <person name="Gilroy R."/>
        </authorList>
    </citation>
    <scope>NUCLEOTIDE SEQUENCE</scope>
    <source>
        <strain evidence="2">CHK152-2994</strain>
    </source>
</reference>
<feature type="transmembrane region" description="Helical" evidence="1">
    <location>
        <begin position="56"/>
        <end position="74"/>
    </location>
</feature>
<evidence type="ECO:0000313" key="2">
    <source>
        <dbReference type="EMBL" id="HIS83082.1"/>
    </source>
</evidence>
<name>A0A9D1FW10_9BACT</name>
<dbReference type="AlphaFoldDB" id="A0A9D1FW10"/>
<evidence type="ECO:0000256" key="1">
    <source>
        <dbReference type="SAM" id="Phobius"/>
    </source>
</evidence>
<organism evidence="2 3">
    <name type="scientific">Candidatus Scatenecus faecavium</name>
    <dbReference type="NCBI Taxonomy" id="2840915"/>
    <lineage>
        <taxon>Bacteria</taxon>
        <taxon>Candidatus Scatenecus</taxon>
    </lineage>
</organism>
<feature type="transmembrane region" description="Helical" evidence="1">
    <location>
        <begin position="206"/>
        <end position="225"/>
    </location>
</feature>
<accession>A0A9D1FW10</accession>
<keyword evidence="1" id="KW-1133">Transmembrane helix</keyword>